<evidence type="ECO:0000313" key="1">
    <source>
        <dbReference type="EMBL" id="GGJ88550.1"/>
    </source>
</evidence>
<protein>
    <submittedName>
        <fullName evidence="1">Uncharacterized protein</fullName>
    </submittedName>
</protein>
<name>A0A917PRQ5_9BACI</name>
<reference evidence="1" key="1">
    <citation type="journal article" date="2014" name="Int. J. Syst. Evol. Microbiol.">
        <title>Complete genome sequence of Corynebacterium casei LMG S-19264T (=DSM 44701T), isolated from a smear-ripened cheese.</title>
        <authorList>
            <consortium name="US DOE Joint Genome Institute (JGI-PGF)"/>
            <person name="Walter F."/>
            <person name="Albersmeier A."/>
            <person name="Kalinowski J."/>
            <person name="Ruckert C."/>
        </authorList>
    </citation>
    <scope>NUCLEOTIDE SEQUENCE</scope>
    <source>
        <strain evidence="1">JCM 12580</strain>
    </source>
</reference>
<dbReference type="AlphaFoldDB" id="A0A917PRQ5"/>
<keyword evidence="2" id="KW-1185">Reference proteome</keyword>
<dbReference type="Proteomes" id="UP000658382">
    <property type="component" value="Unassembled WGS sequence"/>
</dbReference>
<gene>
    <name evidence="1" type="ORF">GCM10007063_08850</name>
</gene>
<comment type="caution">
    <text evidence="1">The sequence shown here is derived from an EMBL/GenBank/DDBJ whole genome shotgun (WGS) entry which is preliminary data.</text>
</comment>
<accession>A0A917PRQ5</accession>
<sequence length="92" mass="11155">MFEYEFLQSYKKANEGELIGRYTDSNFVNPSVKRKRLQEILRKYELEEPFSGYEDTISINTWYVEINKQYLEVQKELLKTFTDASKQKRKKI</sequence>
<dbReference type="RefSeq" id="WP_188631872.1">
    <property type="nucleotide sequence ID" value="NZ_BMNQ01000007.1"/>
</dbReference>
<reference evidence="1" key="2">
    <citation type="submission" date="2020-09" db="EMBL/GenBank/DDBJ databases">
        <authorList>
            <person name="Sun Q."/>
            <person name="Ohkuma M."/>
        </authorList>
    </citation>
    <scope>NUCLEOTIDE SEQUENCE</scope>
    <source>
        <strain evidence="1">JCM 12580</strain>
    </source>
</reference>
<evidence type="ECO:0000313" key="2">
    <source>
        <dbReference type="Proteomes" id="UP000658382"/>
    </source>
</evidence>
<dbReference type="EMBL" id="BMNQ01000007">
    <property type="protein sequence ID" value="GGJ88550.1"/>
    <property type="molecule type" value="Genomic_DNA"/>
</dbReference>
<organism evidence="1 2">
    <name type="scientific">Lentibacillus kapialis</name>
    <dbReference type="NCBI Taxonomy" id="340214"/>
    <lineage>
        <taxon>Bacteria</taxon>
        <taxon>Bacillati</taxon>
        <taxon>Bacillota</taxon>
        <taxon>Bacilli</taxon>
        <taxon>Bacillales</taxon>
        <taxon>Bacillaceae</taxon>
        <taxon>Lentibacillus</taxon>
    </lineage>
</organism>
<proteinExistence type="predicted"/>